<reference evidence="3 4" key="1">
    <citation type="submission" date="2019-01" db="EMBL/GenBank/DDBJ databases">
        <title>Genome sequencing of the rare red list fungi Fomitopsis rosea.</title>
        <authorList>
            <person name="Buettner E."/>
            <person name="Kellner H."/>
        </authorList>
    </citation>
    <scope>NUCLEOTIDE SEQUENCE [LARGE SCALE GENOMIC DNA]</scope>
    <source>
        <strain evidence="3 4">DSM 105464</strain>
    </source>
</reference>
<dbReference type="AlphaFoldDB" id="A0A4Y9YKJ4"/>
<feature type="coiled-coil region" evidence="1">
    <location>
        <begin position="304"/>
        <end position="373"/>
    </location>
</feature>
<dbReference type="Proteomes" id="UP000298390">
    <property type="component" value="Unassembled WGS sequence"/>
</dbReference>
<evidence type="ECO:0000313" key="4">
    <source>
        <dbReference type="Proteomes" id="UP000298390"/>
    </source>
</evidence>
<comment type="caution">
    <text evidence="3">The sequence shown here is derived from an EMBL/GenBank/DDBJ whole genome shotgun (WGS) entry which is preliminary data.</text>
</comment>
<name>A0A4Y9YKJ4_9APHY</name>
<protein>
    <submittedName>
        <fullName evidence="3">Uncharacterized protein</fullName>
    </submittedName>
</protein>
<feature type="region of interest" description="Disordered" evidence="2">
    <location>
        <begin position="1"/>
        <end position="26"/>
    </location>
</feature>
<feature type="compositionally biased region" description="Polar residues" evidence="2">
    <location>
        <begin position="17"/>
        <end position="26"/>
    </location>
</feature>
<proteinExistence type="predicted"/>
<feature type="compositionally biased region" description="Basic and acidic residues" evidence="2">
    <location>
        <begin position="1"/>
        <end position="10"/>
    </location>
</feature>
<accession>A0A4Y9YKJ4</accession>
<evidence type="ECO:0000256" key="1">
    <source>
        <dbReference type="SAM" id="Coils"/>
    </source>
</evidence>
<organism evidence="3 4">
    <name type="scientific">Rhodofomes roseus</name>
    <dbReference type="NCBI Taxonomy" id="34475"/>
    <lineage>
        <taxon>Eukaryota</taxon>
        <taxon>Fungi</taxon>
        <taxon>Dikarya</taxon>
        <taxon>Basidiomycota</taxon>
        <taxon>Agaricomycotina</taxon>
        <taxon>Agaricomycetes</taxon>
        <taxon>Polyporales</taxon>
        <taxon>Rhodofomes</taxon>
    </lineage>
</organism>
<evidence type="ECO:0000313" key="3">
    <source>
        <dbReference type="EMBL" id="TFY62233.1"/>
    </source>
</evidence>
<dbReference type="EMBL" id="SEKV01000175">
    <property type="protein sequence ID" value="TFY62233.1"/>
    <property type="molecule type" value="Genomic_DNA"/>
</dbReference>
<gene>
    <name evidence="3" type="ORF">EVJ58_g3990</name>
</gene>
<sequence>MSSDPDTERQRQRHQHAINSLTPPLTFNPGSVEHLAETLDRALQPTDAYQPQLAAADIAFFVAGAHKDGRHNLGLSNIHPMFNEAREDTGVGADGRRVRTQFRDGVQNLAFDTLTVLDRIDAGCTVAIHVSGLQQPGTRPTGTLPLPQDLRLHVYAPPHILTDLPTTKPALARIVQLFAEEIGVQTVQRFELLAREKLHWSFTMHSDQLTQGSQPSARGPPPLIPDARGTAHYIFRGRPRGELQQLLVDDGPAPQPTMDVDPQKLTEEIEILHRDIESYEEMMHGLDLDIGAKASTIVTLLADLADANSRIVAQEATIDDQANKIEEQAARIDSQAVEIHAARIERESLRKTNGKLKTELASAKETIRALKQRLSVDRGVQAPTPGASTLALPVFSAQGAVITAASELAPRYARGFGHAVQRVIERHSLEYLIHNVCEKVASSSAALVWQQRLNIELQRFNIPVERREAISAELSEAMQQDLRNIRC</sequence>
<keyword evidence="1" id="KW-0175">Coiled coil</keyword>
<evidence type="ECO:0000256" key="2">
    <source>
        <dbReference type="SAM" id="MobiDB-lite"/>
    </source>
</evidence>